<gene>
    <name evidence="6" type="primary">carH_4</name>
    <name evidence="6" type="ORF">ENKNEFLB_02436</name>
</gene>
<dbReference type="InterPro" id="IPR009061">
    <property type="entry name" value="DNA-bd_dom_put_sf"/>
</dbReference>
<sequence>MSIEDMNDDATLTVGDLAARTGVAAGTLRMWEQRHGFPEPSRLPSGHRRYRESDVAAVRRVLAARDRGVRLEQAVADAHTLRRVGDSVYSLLRTRHPELMPHQMTKRTLQSLSHAIEDEYCATNDRRRILGGFQTTSFFAGAALRWRRLAEMSRSAVVFAEDTDDELEMPGRIQHVPIDAGSRSRREWFLVCESSTLPVTMAAWELPGQDRTPDRQRRFEVTWSLDPAVVSDSVTACTEIAAAAGYEVEGPDPALAGAAKVTSAGLFLRAVSYIDADRQR</sequence>
<accession>A0ABX8EJJ2</accession>
<evidence type="ECO:0000256" key="1">
    <source>
        <dbReference type="ARBA" id="ARBA00022491"/>
    </source>
</evidence>
<dbReference type="PANTHER" id="PTHR30204:SF69">
    <property type="entry name" value="MERR-FAMILY TRANSCRIPTIONAL REGULATOR"/>
    <property type="match status" value="1"/>
</dbReference>
<dbReference type="SMART" id="SM00422">
    <property type="entry name" value="HTH_MERR"/>
    <property type="match status" value="1"/>
</dbReference>
<feature type="domain" description="HTH merR-type" evidence="5">
    <location>
        <begin position="11"/>
        <end position="80"/>
    </location>
</feature>
<evidence type="ECO:0000313" key="6">
    <source>
        <dbReference type="EMBL" id="QVT80045.1"/>
    </source>
</evidence>
<keyword evidence="1" id="KW-0678">Repressor</keyword>
<keyword evidence="7" id="KW-1185">Reference proteome</keyword>
<dbReference type="PANTHER" id="PTHR30204">
    <property type="entry name" value="REDOX-CYCLING DRUG-SENSING TRANSCRIPTIONAL ACTIVATOR SOXR"/>
    <property type="match status" value="1"/>
</dbReference>
<dbReference type="Pfam" id="PF10069">
    <property type="entry name" value="DICT"/>
    <property type="match status" value="1"/>
</dbReference>
<dbReference type="Pfam" id="PF13411">
    <property type="entry name" value="MerR_1"/>
    <property type="match status" value="1"/>
</dbReference>
<dbReference type="SUPFAM" id="SSF46955">
    <property type="entry name" value="Putative DNA-binding domain"/>
    <property type="match status" value="1"/>
</dbReference>
<dbReference type="Proteomes" id="UP000679307">
    <property type="component" value="Chromosome"/>
</dbReference>
<dbReference type="InterPro" id="IPR019278">
    <property type="entry name" value="DICT_dom"/>
</dbReference>
<name>A0ABX8EJJ2_9ACTN</name>
<dbReference type="RefSeq" id="WP_214055664.1">
    <property type="nucleotide sequence ID" value="NZ_BAAAHS010000179.1"/>
</dbReference>
<dbReference type="Gene3D" id="1.10.1660.10">
    <property type="match status" value="1"/>
</dbReference>
<dbReference type="EMBL" id="CP075371">
    <property type="protein sequence ID" value="QVT80045.1"/>
    <property type="molecule type" value="Genomic_DNA"/>
</dbReference>
<keyword evidence="3" id="KW-0238">DNA-binding</keyword>
<evidence type="ECO:0000256" key="2">
    <source>
        <dbReference type="ARBA" id="ARBA00023015"/>
    </source>
</evidence>
<organism evidence="6 7">
    <name type="scientific">Nocardioides aquaticus</name>
    <dbReference type="NCBI Taxonomy" id="160826"/>
    <lineage>
        <taxon>Bacteria</taxon>
        <taxon>Bacillati</taxon>
        <taxon>Actinomycetota</taxon>
        <taxon>Actinomycetes</taxon>
        <taxon>Propionibacteriales</taxon>
        <taxon>Nocardioidaceae</taxon>
        <taxon>Nocardioides</taxon>
    </lineage>
</organism>
<evidence type="ECO:0000256" key="4">
    <source>
        <dbReference type="ARBA" id="ARBA00023163"/>
    </source>
</evidence>
<dbReference type="PROSITE" id="PS50937">
    <property type="entry name" value="HTH_MERR_2"/>
    <property type="match status" value="1"/>
</dbReference>
<evidence type="ECO:0000256" key="3">
    <source>
        <dbReference type="ARBA" id="ARBA00023125"/>
    </source>
</evidence>
<keyword evidence="2" id="KW-0805">Transcription regulation</keyword>
<keyword evidence="4" id="KW-0804">Transcription</keyword>
<evidence type="ECO:0000259" key="5">
    <source>
        <dbReference type="PROSITE" id="PS50937"/>
    </source>
</evidence>
<reference evidence="6 7" key="1">
    <citation type="submission" date="2021-05" db="EMBL/GenBank/DDBJ databases">
        <title>Complete genome of Nocardioides aquaticus KCTC 9944T isolated from meromictic and hypersaline Ekho Lake, Antarctica.</title>
        <authorList>
            <person name="Hwang K."/>
            <person name="Kim K.M."/>
            <person name="Choe H."/>
        </authorList>
    </citation>
    <scope>NUCLEOTIDE SEQUENCE [LARGE SCALE GENOMIC DNA]</scope>
    <source>
        <strain evidence="6 7">KCTC 9944</strain>
    </source>
</reference>
<protein>
    <submittedName>
        <fullName evidence="6">HTH-type transcriptional repressor CarH</fullName>
    </submittedName>
</protein>
<dbReference type="InterPro" id="IPR000551">
    <property type="entry name" value="MerR-type_HTH_dom"/>
</dbReference>
<proteinExistence type="predicted"/>
<dbReference type="InterPro" id="IPR047057">
    <property type="entry name" value="MerR_fam"/>
</dbReference>
<evidence type="ECO:0000313" key="7">
    <source>
        <dbReference type="Proteomes" id="UP000679307"/>
    </source>
</evidence>